<reference evidence="2" key="1">
    <citation type="submission" date="2021-02" db="EMBL/GenBank/DDBJ databases">
        <title>Infant gut strain persistence is associated with maternal origin, phylogeny, and functional potential including surface adhesion and iron acquisition.</title>
        <authorList>
            <person name="Lou Y.C."/>
        </authorList>
    </citation>
    <scope>NUCLEOTIDE SEQUENCE</scope>
    <source>
        <strain evidence="2">L3_101_000M1_dasL3_101_000M1_concoct_87</strain>
    </source>
</reference>
<sequence>MLYERYLRAYAEQFRKTDRNMWNYEDGCVLIGLRALYQATGDAFYFDVLNSFMERYIEPDGTIRRYVAEEYNLDYIPAGCALYTLYDETGESRYRKAIETLEEQLRHQPRTPCGSFWHKGIYPNQVWLDGLYMGLPFHAAYALRFGDAATLDDIMLQFRNARKYLYNEKTGLYYHAWNETKDVFWADPKTGLSQNFWTRAIGWYLMAMADIYAMLPDSRADLQKELAALWKEAIDGMLRWQEPDSGLFYQLPALPDVKGNYLETSGSLMVAYSLLKGARLGVLAEPKYRAAGEKILVGIELRQFTVHDGKVELHGICKGAGLGPAGNLRRNGTVEYYLSEDVVHDEQKGVGVCMMAYAEYLQAKQAGALTDDFPKVEIFNKGYDPIMPGDPAFIAFEKNRVGKTG</sequence>
<evidence type="ECO:0000256" key="1">
    <source>
        <dbReference type="ARBA" id="ARBA00022801"/>
    </source>
</evidence>
<keyword evidence="1 2" id="KW-0378">Hydrolase</keyword>
<dbReference type="PANTHER" id="PTHR33886">
    <property type="entry name" value="UNSATURATED RHAMNOGALACTURONAN HYDROLASE (EUROFUNG)"/>
    <property type="match status" value="1"/>
</dbReference>
<proteinExistence type="predicted"/>
<comment type="caution">
    <text evidence="2">The sequence shown here is derived from an EMBL/GenBank/DDBJ whole genome shotgun (WGS) entry which is preliminary data.</text>
</comment>
<dbReference type="EMBL" id="JAGZGG010000007">
    <property type="protein sequence ID" value="MBS5331835.1"/>
    <property type="molecule type" value="Genomic_DNA"/>
</dbReference>
<dbReference type="GO" id="GO:0005975">
    <property type="term" value="P:carbohydrate metabolic process"/>
    <property type="evidence" value="ECO:0007669"/>
    <property type="project" value="InterPro"/>
</dbReference>
<evidence type="ECO:0000313" key="3">
    <source>
        <dbReference type="Proteomes" id="UP000759273"/>
    </source>
</evidence>
<dbReference type="InterPro" id="IPR012341">
    <property type="entry name" value="6hp_glycosidase-like_sf"/>
</dbReference>
<dbReference type="InterPro" id="IPR008928">
    <property type="entry name" value="6-hairpin_glycosidase_sf"/>
</dbReference>
<dbReference type="Pfam" id="PF07470">
    <property type="entry name" value="Glyco_hydro_88"/>
    <property type="match status" value="1"/>
</dbReference>
<dbReference type="PANTHER" id="PTHR33886:SF8">
    <property type="entry name" value="UNSATURATED RHAMNOGALACTURONAN HYDROLASE (EUROFUNG)"/>
    <property type="match status" value="1"/>
</dbReference>
<dbReference type="AlphaFoldDB" id="A0A943HK65"/>
<gene>
    <name evidence="2" type="ORF">KHY36_04805</name>
</gene>
<name>A0A943HK65_9FIRM</name>
<dbReference type="Gene3D" id="1.50.10.10">
    <property type="match status" value="1"/>
</dbReference>
<accession>A0A943HK65</accession>
<dbReference type="InterPro" id="IPR010905">
    <property type="entry name" value="Glyco_hydro_88"/>
</dbReference>
<dbReference type="InterPro" id="IPR052043">
    <property type="entry name" value="PolySaccharide_Degr_Enz"/>
</dbReference>
<dbReference type="GO" id="GO:0016787">
    <property type="term" value="F:hydrolase activity"/>
    <property type="evidence" value="ECO:0007669"/>
    <property type="project" value="UniProtKB-KW"/>
</dbReference>
<protein>
    <submittedName>
        <fullName evidence="2">Glycoside hydrolase family 88 protein</fullName>
    </submittedName>
</protein>
<dbReference type="Proteomes" id="UP000759273">
    <property type="component" value="Unassembled WGS sequence"/>
</dbReference>
<organism evidence="2 3">
    <name type="scientific">Subdoligranulum variabile</name>
    <dbReference type="NCBI Taxonomy" id="214851"/>
    <lineage>
        <taxon>Bacteria</taxon>
        <taxon>Bacillati</taxon>
        <taxon>Bacillota</taxon>
        <taxon>Clostridia</taxon>
        <taxon>Eubacteriales</taxon>
        <taxon>Oscillospiraceae</taxon>
        <taxon>Subdoligranulum</taxon>
    </lineage>
</organism>
<dbReference type="SUPFAM" id="SSF48208">
    <property type="entry name" value="Six-hairpin glycosidases"/>
    <property type="match status" value="1"/>
</dbReference>
<evidence type="ECO:0000313" key="2">
    <source>
        <dbReference type="EMBL" id="MBS5331835.1"/>
    </source>
</evidence>